<evidence type="ECO:0000256" key="4">
    <source>
        <dbReference type="ARBA" id="ARBA00023315"/>
    </source>
</evidence>
<dbReference type="Pfam" id="PF13508">
    <property type="entry name" value="Acetyltransf_7"/>
    <property type="match status" value="1"/>
</dbReference>
<evidence type="ECO:0000256" key="5">
    <source>
        <dbReference type="ARBA" id="ARBA00049880"/>
    </source>
</evidence>
<accession>A0A7C9JDS7</accession>
<dbReference type="InterPro" id="IPR000182">
    <property type="entry name" value="GNAT_dom"/>
</dbReference>
<evidence type="ECO:0000256" key="2">
    <source>
        <dbReference type="ARBA" id="ARBA00022649"/>
    </source>
</evidence>
<dbReference type="EMBL" id="QWKH01000042">
    <property type="protein sequence ID" value="NBI34721.1"/>
    <property type="molecule type" value="Genomic_DNA"/>
</dbReference>
<proteinExistence type="predicted"/>
<keyword evidence="2" id="KW-1277">Toxin-antitoxin system</keyword>
<feature type="domain" description="N-acetyltransferase" evidence="6">
    <location>
        <begin position="87"/>
        <end position="146"/>
    </location>
</feature>
<dbReference type="GO" id="GO:0016747">
    <property type="term" value="F:acyltransferase activity, transferring groups other than amino-acyl groups"/>
    <property type="evidence" value="ECO:0007669"/>
    <property type="project" value="InterPro"/>
</dbReference>
<sequence length="159" mass="16992">MGGLEFAPPRQLEEGDGIENFCCGIEIVDSWANRYAASARRNGTAVVYASFCGACVAGFYSLSSQSIARDSVSGWLSRNAPLQIPVILLGMLGVDKRFQGHGLGHDLLLDAVHRSLAIAGTLGARALVVDPADDKARAFYEKYGFAPLPGTNRMFAKLV</sequence>
<dbReference type="SUPFAM" id="SSF55729">
    <property type="entry name" value="Acyl-CoA N-acyltransferases (Nat)"/>
    <property type="match status" value="1"/>
</dbReference>
<comment type="caution">
    <text evidence="7">The sequence shown here is derived from an EMBL/GenBank/DDBJ whole genome shotgun (WGS) entry which is preliminary data.</text>
</comment>
<dbReference type="PANTHER" id="PTHR36449">
    <property type="entry name" value="ACETYLTRANSFERASE-RELATED"/>
    <property type="match status" value="1"/>
</dbReference>
<keyword evidence="1" id="KW-0678">Repressor</keyword>
<name>A0A7C9JDS7_9BACT</name>
<gene>
    <name evidence="7" type="ORF">D1639_06695</name>
</gene>
<protein>
    <submittedName>
        <fullName evidence="7">N-acetyltransferase</fullName>
    </submittedName>
</protein>
<reference evidence="7" key="1">
    <citation type="submission" date="2018-08" db="EMBL/GenBank/DDBJ databases">
        <title>Murine metabolic-syndrome-specific gut microbial biobank.</title>
        <authorList>
            <person name="Liu C."/>
        </authorList>
    </citation>
    <scope>NUCLEOTIDE SEQUENCE [LARGE SCALE GENOMIC DNA]</scope>
    <source>
        <strain evidence="7">Z82</strain>
    </source>
</reference>
<dbReference type="InterPro" id="IPR016181">
    <property type="entry name" value="Acyl_CoA_acyltransferase"/>
</dbReference>
<dbReference type="AlphaFoldDB" id="A0A7C9JDS7"/>
<comment type="catalytic activity">
    <reaction evidence="5">
        <text>glycyl-tRNA(Gly) + acetyl-CoA = N-acetylglycyl-tRNA(Gly) + CoA + H(+)</text>
        <dbReference type="Rhea" id="RHEA:81867"/>
        <dbReference type="Rhea" id="RHEA-COMP:9683"/>
        <dbReference type="Rhea" id="RHEA-COMP:19766"/>
        <dbReference type="ChEBI" id="CHEBI:15378"/>
        <dbReference type="ChEBI" id="CHEBI:57287"/>
        <dbReference type="ChEBI" id="CHEBI:57288"/>
        <dbReference type="ChEBI" id="CHEBI:78522"/>
        <dbReference type="ChEBI" id="CHEBI:232036"/>
    </reaction>
</comment>
<dbReference type="Gene3D" id="3.40.630.30">
    <property type="match status" value="1"/>
</dbReference>
<evidence type="ECO:0000313" key="7">
    <source>
        <dbReference type="EMBL" id="NBI34721.1"/>
    </source>
</evidence>
<dbReference type="PANTHER" id="PTHR36449:SF1">
    <property type="entry name" value="ACETYLTRANSFERASE"/>
    <property type="match status" value="1"/>
</dbReference>
<keyword evidence="4" id="KW-0012">Acyltransferase</keyword>
<evidence type="ECO:0000256" key="3">
    <source>
        <dbReference type="ARBA" id="ARBA00022679"/>
    </source>
</evidence>
<organism evidence="7">
    <name type="scientific">Muribaculaceae bacterium Z82</name>
    <dbReference type="NCBI Taxonomy" id="2304548"/>
    <lineage>
        <taxon>Bacteria</taxon>
        <taxon>Pseudomonadati</taxon>
        <taxon>Bacteroidota</taxon>
        <taxon>Bacteroidia</taxon>
        <taxon>Bacteroidales</taxon>
        <taxon>Muribaculaceae</taxon>
    </lineage>
</organism>
<evidence type="ECO:0000259" key="6">
    <source>
        <dbReference type="Pfam" id="PF13508"/>
    </source>
</evidence>
<evidence type="ECO:0000256" key="1">
    <source>
        <dbReference type="ARBA" id="ARBA00022491"/>
    </source>
</evidence>
<keyword evidence="3 7" id="KW-0808">Transferase</keyword>